<dbReference type="RefSeq" id="XP_007726838.1">
    <property type="nucleotide sequence ID" value="XM_007728648.1"/>
</dbReference>
<dbReference type="Gene3D" id="3.30.360.10">
    <property type="entry name" value="Dihydrodipicolinate Reductase, domain 2"/>
    <property type="match status" value="1"/>
</dbReference>
<dbReference type="GeneID" id="19162637"/>
<dbReference type="Pfam" id="PF22685">
    <property type="entry name" value="Gal80p_C-like"/>
    <property type="match status" value="1"/>
</dbReference>
<dbReference type="EMBL" id="AMWN01000007">
    <property type="protein sequence ID" value="EXJ81717.1"/>
    <property type="molecule type" value="Genomic_DNA"/>
</dbReference>
<dbReference type="Proteomes" id="UP000019484">
    <property type="component" value="Unassembled WGS sequence"/>
</dbReference>
<proteinExistence type="predicted"/>
<dbReference type="GO" id="GO:0000166">
    <property type="term" value="F:nucleotide binding"/>
    <property type="evidence" value="ECO:0007669"/>
    <property type="project" value="InterPro"/>
</dbReference>
<dbReference type="AlphaFoldDB" id="W9XME8"/>
<evidence type="ECO:0000259" key="1">
    <source>
        <dbReference type="Pfam" id="PF01408"/>
    </source>
</evidence>
<evidence type="ECO:0000313" key="3">
    <source>
        <dbReference type="EMBL" id="EXJ81717.1"/>
    </source>
</evidence>
<accession>W9XME8</accession>
<dbReference type="PANTHER" id="PTHR43708">
    <property type="entry name" value="CONSERVED EXPRESSED OXIDOREDUCTASE (EUROFUNG)"/>
    <property type="match status" value="1"/>
</dbReference>
<reference evidence="3 4" key="1">
    <citation type="submission" date="2013-03" db="EMBL/GenBank/DDBJ databases">
        <title>The Genome Sequence of Capronia coronata CBS 617.96.</title>
        <authorList>
            <consortium name="The Broad Institute Genomics Platform"/>
            <person name="Cuomo C."/>
            <person name="de Hoog S."/>
            <person name="Gorbushina A."/>
            <person name="Walker B."/>
            <person name="Young S.K."/>
            <person name="Zeng Q."/>
            <person name="Gargeya S."/>
            <person name="Fitzgerald M."/>
            <person name="Haas B."/>
            <person name="Abouelleil A."/>
            <person name="Allen A.W."/>
            <person name="Alvarado L."/>
            <person name="Arachchi H.M."/>
            <person name="Berlin A.M."/>
            <person name="Chapman S.B."/>
            <person name="Gainer-Dewar J."/>
            <person name="Goldberg J."/>
            <person name="Griggs A."/>
            <person name="Gujja S."/>
            <person name="Hansen M."/>
            <person name="Howarth C."/>
            <person name="Imamovic A."/>
            <person name="Ireland A."/>
            <person name="Larimer J."/>
            <person name="McCowan C."/>
            <person name="Murphy C."/>
            <person name="Pearson M."/>
            <person name="Poon T.W."/>
            <person name="Priest M."/>
            <person name="Roberts A."/>
            <person name="Saif S."/>
            <person name="Shea T."/>
            <person name="Sisk P."/>
            <person name="Sykes S."/>
            <person name="Wortman J."/>
            <person name="Nusbaum C."/>
            <person name="Birren B."/>
        </authorList>
    </citation>
    <scope>NUCLEOTIDE SEQUENCE [LARGE SCALE GENOMIC DNA]</scope>
    <source>
        <strain evidence="3 4">CBS 617.96</strain>
    </source>
</reference>
<dbReference type="InterPro" id="IPR055080">
    <property type="entry name" value="Gal80p-like_C"/>
</dbReference>
<dbReference type="SUPFAM" id="SSF55347">
    <property type="entry name" value="Glyceraldehyde-3-phosphate dehydrogenase-like, C-terminal domain"/>
    <property type="match status" value="1"/>
</dbReference>
<organism evidence="3 4">
    <name type="scientific">Capronia coronata CBS 617.96</name>
    <dbReference type="NCBI Taxonomy" id="1182541"/>
    <lineage>
        <taxon>Eukaryota</taxon>
        <taxon>Fungi</taxon>
        <taxon>Dikarya</taxon>
        <taxon>Ascomycota</taxon>
        <taxon>Pezizomycotina</taxon>
        <taxon>Eurotiomycetes</taxon>
        <taxon>Chaetothyriomycetidae</taxon>
        <taxon>Chaetothyriales</taxon>
        <taxon>Herpotrichiellaceae</taxon>
        <taxon>Capronia</taxon>
    </lineage>
</organism>
<feature type="domain" description="Gal80p-like C-terminal" evidence="2">
    <location>
        <begin position="137"/>
        <end position="285"/>
    </location>
</feature>
<dbReference type="STRING" id="1182541.W9XME8"/>
<protein>
    <recommendedName>
        <fullName evidence="5">Gfo/Idh/MocA-like oxidoreductase N-terminal domain-containing protein</fullName>
    </recommendedName>
</protein>
<dbReference type="OrthoDB" id="64915at2759"/>
<gene>
    <name evidence="3" type="ORF">A1O1_07782</name>
</gene>
<evidence type="ECO:0008006" key="5">
    <source>
        <dbReference type="Google" id="ProtNLM"/>
    </source>
</evidence>
<dbReference type="Gene3D" id="3.40.50.720">
    <property type="entry name" value="NAD(P)-binding Rossmann-like Domain"/>
    <property type="match status" value="1"/>
</dbReference>
<dbReference type="Pfam" id="PF01408">
    <property type="entry name" value="GFO_IDH_MocA"/>
    <property type="match status" value="1"/>
</dbReference>
<evidence type="ECO:0000313" key="4">
    <source>
        <dbReference type="Proteomes" id="UP000019484"/>
    </source>
</evidence>
<dbReference type="InterPro" id="IPR036291">
    <property type="entry name" value="NAD(P)-bd_dom_sf"/>
</dbReference>
<dbReference type="InterPro" id="IPR000683">
    <property type="entry name" value="Gfo/Idh/MocA-like_OxRdtase_N"/>
</dbReference>
<evidence type="ECO:0000259" key="2">
    <source>
        <dbReference type="Pfam" id="PF22685"/>
    </source>
</evidence>
<dbReference type="SUPFAM" id="SSF51735">
    <property type="entry name" value="NAD(P)-binding Rossmann-fold domains"/>
    <property type="match status" value="1"/>
</dbReference>
<comment type="caution">
    <text evidence="3">The sequence shown here is derived from an EMBL/GenBank/DDBJ whole genome shotgun (WGS) entry which is preliminary data.</text>
</comment>
<dbReference type="eggNOG" id="KOG2741">
    <property type="taxonomic scope" value="Eukaryota"/>
</dbReference>
<dbReference type="InterPro" id="IPR051317">
    <property type="entry name" value="Gfo/Idh/MocA_oxidoreduct"/>
</dbReference>
<name>W9XME8_9EURO</name>
<dbReference type="HOGENOM" id="CLU_023194_25_2_1"/>
<sequence length="367" mass="39614">MAPIRLGVVGLSAQGSWASRSHLKHLQQSADYTITALQNSSKQAAQAAVEKYNLPADTTACYDDIESLVHDANVDMVIVSVKVPEHYALIKPALEARKDIFVEWPLAANLQQAEELTALATAHKVRTMVGLQARQNPSIRRAREMVSAGKLGEILGTTMLGSGMIFGPTTTPGMLYTLPLKHGANLITIPAGHAMDALCWVLGELADVQATLANNRPELLLVDGSTSESKPKPVPKTAHDYMALTGHLVKGGGVATVVYQGGTSVTGKDFYWEINGTKGSLVLEADKGHVQMFHPTLKFVKAEPGAKLDEVLVDRADDLSYNVGLAWDAFVDKGPGSVTTFEDALLRHKMIDAIYRSNEKGTRETYI</sequence>
<dbReference type="PANTHER" id="PTHR43708:SF1">
    <property type="entry name" value="GALACTOSE_LACTOSE METABOLISM REGULATORY PROTEIN GAL80"/>
    <property type="match status" value="1"/>
</dbReference>
<feature type="domain" description="Gfo/Idh/MocA-like oxidoreductase N-terminal" evidence="1">
    <location>
        <begin position="4"/>
        <end position="130"/>
    </location>
</feature>
<keyword evidence="4" id="KW-1185">Reference proteome</keyword>